<gene>
    <name evidence="1" type="ORF">V1525DRAFT_259064</name>
</gene>
<accession>A0ACC3SV97</accession>
<protein>
    <submittedName>
        <fullName evidence="1">Cullin binding-domain-containing protein</fullName>
    </submittedName>
</protein>
<reference evidence="2" key="1">
    <citation type="journal article" date="2024" name="Front. Bioeng. Biotechnol.">
        <title>Genome-scale model development and genomic sequencing of the oleaginous clade Lipomyces.</title>
        <authorList>
            <person name="Czajka J.J."/>
            <person name="Han Y."/>
            <person name="Kim J."/>
            <person name="Mondo S.J."/>
            <person name="Hofstad B.A."/>
            <person name="Robles A."/>
            <person name="Haridas S."/>
            <person name="Riley R."/>
            <person name="LaButti K."/>
            <person name="Pangilinan J."/>
            <person name="Andreopoulos W."/>
            <person name="Lipzen A."/>
            <person name="Yan J."/>
            <person name="Wang M."/>
            <person name="Ng V."/>
            <person name="Grigoriev I.V."/>
            <person name="Spatafora J.W."/>
            <person name="Magnuson J.K."/>
            <person name="Baker S.E."/>
            <person name="Pomraning K.R."/>
        </authorList>
    </citation>
    <scope>NUCLEOTIDE SEQUENCE [LARGE SCALE GENOMIC DNA]</scope>
    <source>
        <strain evidence="2">CBS 7786</strain>
    </source>
</reference>
<dbReference type="Proteomes" id="UP001433508">
    <property type="component" value="Unassembled WGS sequence"/>
</dbReference>
<name>A0ACC3SV97_LIPKO</name>
<dbReference type="EMBL" id="MU971411">
    <property type="protein sequence ID" value="KAK9235571.1"/>
    <property type="molecule type" value="Genomic_DNA"/>
</dbReference>
<sequence length="278" mass="31589">MAQVPTQNALRRRLDLNHTIANIIPNRNELTYGRPTKRSQPIIAATGATSRSAATFLRTNACNVERAVDDYYDSGTMVPPKKESKALVESFEKYKDPEEPSTIGIDGTITYIQDLGVALEDPVVLALAYKLEASTMGQFTKQQFIKGWQSMNADTIPKMKKAVESLSADLANDPAFFKEVYKYTFAFVRPQGQRVLPLDTAVEYWKLLLEDKFPNQEMFGKWIAFVTEEHKKAVPKDTWNMLLDFVVKFLGSEDELDTYDAEGAWPSIFDEFVSYLRR</sequence>
<proteinExistence type="predicted"/>
<evidence type="ECO:0000313" key="2">
    <source>
        <dbReference type="Proteomes" id="UP001433508"/>
    </source>
</evidence>
<organism evidence="1 2">
    <name type="scientific">Lipomyces kononenkoae</name>
    <name type="common">Yeast</name>
    <dbReference type="NCBI Taxonomy" id="34357"/>
    <lineage>
        <taxon>Eukaryota</taxon>
        <taxon>Fungi</taxon>
        <taxon>Dikarya</taxon>
        <taxon>Ascomycota</taxon>
        <taxon>Saccharomycotina</taxon>
        <taxon>Lipomycetes</taxon>
        <taxon>Lipomycetales</taxon>
        <taxon>Lipomycetaceae</taxon>
        <taxon>Lipomyces</taxon>
    </lineage>
</organism>
<comment type="caution">
    <text evidence="1">The sequence shown here is derived from an EMBL/GenBank/DDBJ whole genome shotgun (WGS) entry which is preliminary data.</text>
</comment>
<keyword evidence="2" id="KW-1185">Reference proteome</keyword>
<evidence type="ECO:0000313" key="1">
    <source>
        <dbReference type="EMBL" id="KAK9235571.1"/>
    </source>
</evidence>